<keyword evidence="1 3" id="KW-0808">Transferase</keyword>
<accession>A0A2V4AJN3</accession>
<gene>
    <name evidence="3" type="ORF">BAY60_32065</name>
</gene>
<dbReference type="Gene3D" id="3.40.630.30">
    <property type="match status" value="1"/>
</dbReference>
<sequence length="166" mass="18369">MNDRRWRLRPAAPDDAPAVAEIWRLGWHDGHDGRVPRDLVAVRTPESFAVRAQQRVADTTVAVAGQEIAGFVMVVDDEVEQVYVAAGHRGSGVADVLLDEAERLVAEAGHPRAWLAVVAGNDRARRFYERRGWRDEGAFDYGAAVEDGTIAVPCHRYVKDVRAATR</sequence>
<dbReference type="SUPFAM" id="SSF55729">
    <property type="entry name" value="Acyl-CoA N-acyltransferases (Nat)"/>
    <property type="match status" value="1"/>
</dbReference>
<dbReference type="RefSeq" id="WP_245992916.1">
    <property type="nucleotide sequence ID" value="NZ_MASW01000007.1"/>
</dbReference>
<reference evidence="3 4" key="1">
    <citation type="submission" date="2016-07" db="EMBL/GenBank/DDBJ databases">
        <title>Draft genome sequence of Prauserella muralis DSM 45305, isolated from a mould-covered wall in an indoor environment.</title>
        <authorList>
            <person name="Ruckert C."/>
            <person name="Albersmeier A."/>
            <person name="Jiang C.-L."/>
            <person name="Jiang Y."/>
            <person name="Kalinowski J."/>
            <person name="Schneider O."/>
            <person name="Winkler A."/>
            <person name="Zotchev S.B."/>
        </authorList>
    </citation>
    <scope>NUCLEOTIDE SEQUENCE [LARGE SCALE GENOMIC DNA]</scope>
    <source>
        <strain evidence="3 4">DSM 45305</strain>
    </source>
</reference>
<comment type="caution">
    <text evidence="3">The sequence shown here is derived from an EMBL/GenBank/DDBJ whole genome shotgun (WGS) entry which is preliminary data.</text>
</comment>
<dbReference type="Pfam" id="PF00583">
    <property type="entry name" value="Acetyltransf_1"/>
    <property type="match status" value="1"/>
</dbReference>
<organism evidence="3 4">
    <name type="scientific">Prauserella muralis</name>
    <dbReference type="NCBI Taxonomy" id="588067"/>
    <lineage>
        <taxon>Bacteria</taxon>
        <taxon>Bacillati</taxon>
        <taxon>Actinomycetota</taxon>
        <taxon>Actinomycetes</taxon>
        <taxon>Pseudonocardiales</taxon>
        <taxon>Pseudonocardiaceae</taxon>
        <taxon>Prauserella</taxon>
    </lineage>
</organism>
<dbReference type="PANTHER" id="PTHR43877:SF2">
    <property type="entry name" value="AMINOALKYLPHOSPHONATE N-ACETYLTRANSFERASE-RELATED"/>
    <property type="match status" value="1"/>
</dbReference>
<dbReference type="PROSITE" id="PS51186">
    <property type="entry name" value="GNAT"/>
    <property type="match status" value="1"/>
</dbReference>
<name>A0A2V4AJN3_9PSEU</name>
<dbReference type="InterPro" id="IPR000182">
    <property type="entry name" value="GNAT_dom"/>
</dbReference>
<dbReference type="InterPro" id="IPR016181">
    <property type="entry name" value="Acyl_CoA_acyltransferase"/>
</dbReference>
<evidence type="ECO:0000256" key="1">
    <source>
        <dbReference type="ARBA" id="ARBA00022679"/>
    </source>
</evidence>
<dbReference type="EMBL" id="MASW01000007">
    <property type="protein sequence ID" value="PXY19386.1"/>
    <property type="molecule type" value="Genomic_DNA"/>
</dbReference>
<evidence type="ECO:0000313" key="4">
    <source>
        <dbReference type="Proteomes" id="UP000249915"/>
    </source>
</evidence>
<dbReference type="Proteomes" id="UP000249915">
    <property type="component" value="Unassembled WGS sequence"/>
</dbReference>
<keyword evidence="4" id="KW-1185">Reference proteome</keyword>
<dbReference type="PANTHER" id="PTHR43877">
    <property type="entry name" value="AMINOALKYLPHOSPHONATE N-ACETYLTRANSFERASE-RELATED-RELATED"/>
    <property type="match status" value="1"/>
</dbReference>
<keyword evidence="2" id="KW-0012">Acyltransferase</keyword>
<dbReference type="AlphaFoldDB" id="A0A2V4AJN3"/>
<protein>
    <submittedName>
        <fullName evidence="3">GCN5 family acetyltransferase</fullName>
    </submittedName>
</protein>
<evidence type="ECO:0000256" key="2">
    <source>
        <dbReference type="ARBA" id="ARBA00023315"/>
    </source>
</evidence>
<dbReference type="InterPro" id="IPR050832">
    <property type="entry name" value="Bact_Acetyltransf"/>
</dbReference>
<dbReference type="CDD" id="cd04301">
    <property type="entry name" value="NAT_SF"/>
    <property type="match status" value="1"/>
</dbReference>
<dbReference type="GO" id="GO:0016747">
    <property type="term" value="F:acyltransferase activity, transferring groups other than amino-acyl groups"/>
    <property type="evidence" value="ECO:0007669"/>
    <property type="project" value="InterPro"/>
</dbReference>
<evidence type="ECO:0000313" key="3">
    <source>
        <dbReference type="EMBL" id="PXY19386.1"/>
    </source>
</evidence>
<proteinExistence type="predicted"/>